<gene>
    <name evidence="2" type="ordered locus">Snov_0108</name>
</gene>
<keyword evidence="1" id="KW-0812">Transmembrane</keyword>
<name>D7A0T5_ANCN5</name>
<dbReference type="EMBL" id="CP002026">
    <property type="protein sequence ID" value="ADH87445.1"/>
    <property type="molecule type" value="Genomic_DNA"/>
</dbReference>
<evidence type="ECO:0000313" key="2">
    <source>
        <dbReference type="EMBL" id="ADH87445.1"/>
    </source>
</evidence>
<keyword evidence="1" id="KW-0472">Membrane</keyword>
<dbReference type="Proteomes" id="UP000006633">
    <property type="component" value="Chromosome"/>
</dbReference>
<evidence type="ECO:0000313" key="3">
    <source>
        <dbReference type="Proteomes" id="UP000006633"/>
    </source>
</evidence>
<organism evidence="2 3">
    <name type="scientific">Ancylobacter novellus (strain ATCC 8093 / DSM 506 / JCM 20403 / CCM 1077 / IAM 12100 / NBRC 12443 / NCIMB 10456)</name>
    <name type="common">Starkeya novella</name>
    <dbReference type="NCBI Taxonomy" id="639283"/>
    <lineage>
        <taxon>Bacteria</taxon>
        <taxon>Pseudomonadati</taxon>
        <taxon>Pseudomonadota</taxon>
        <taxon>Alphaproteobacteria</taxon>
        <taxon>Hyphomicrobiales</taxon>
        <taxon>Xanthobacteraceae</taxon>
        <taxon>Ancylobacter</taxon>
    </lineage>
</organism>
<sequence length="104" mass="11047">MRPTVSVPQNGGIRWLGMSTRDTPEARRKIVRLYLLLALPAFAFCYVLAAIQGANGRLSALLGTIALAGCLVCAAAYHLLGPSSKQLLYVAAGVLALVTFFVAR</sequence>
<proteinExistence type="predicted"/>
<evidence type="ECO:0000256" key="1">
    <source>
        <dbReference type="SAM" id="Phobius"/>
    </source>
</evidence>
<reference evidence="2 3" key="1">
    <citation type="journal article" date="2012" name="Stand. Genomic Sci.">
        <title>Complete genome sequence of the facultatively chemolithoautotrophic and methylotrophic alpha Proteobacterium Starkeya novella type strain (ATCC 8093(T)).</title>
        <authorList>
            <person name="Kappler U."/>
            <person name="Davenport K."/>
            <person name="Beatson S."/>
            <person name="Lucas S."/>
            <person name="Lapidus A."/>
            <person name="Copeland A."/>
            <person name="Berry K.W."/>
            <person name="Glavina Del Rio T."/>
            <person name="Hammon N."/>
            <person name="Dalin E."/>
            <person name="Tice H."/>
            <person name="Pitluck S."/>
            <person name="Richardson P."/>
            <person name="Bruce D."/>
            <person name="Goodwin L.A."/>
            <person name="Han C."/>
            <person name="Tapia R."/>
            <person name="Detter J.C."/>
            <person name="Chang Y.J."/>
            <person name="Jeffries C.D."/>
            <person name="Land M."/>
            <person name="Hauser L."/>
            <person name="Kyrpides N.C."/>
            <person name="Goker M."/>
            <person name="Ivanova N."/>
            <person name="Klenk H.P."/>
            <person name="Woyke T."/>
        </authorList>
    </citation>
    <scope>NUCLEOTIDE SEQUENCE [LARGE SCALE GENOMIC DNA]</scope>
    <source>
        <strain evidence="3">ATCC 8093 / DSM 506 / JCM 20403 / CCM 1077 / IAM 12100 / NBRC 12443 / NCIMB 10456</strain>
    </source>
</reference>
<dbReference type="KEGG" id="sno:Snov_0108"/>
<accession>D7A0T5</accession>
<feature type="transmembrane region" description="Helical" evidence="1">
    <location>
        <begin position="31"/>
        <end position="51"/>
    </location>
</feature>
<keyword evidence="1" id="KW-1133">Transmembrane helix</keyword>
<keyword evidence="3" id="KW-1185">Reference proteome</keyword>
<protein>
    <submittedName>
        <fullName evidence="2">Uncharacterized protein</fullName>
    </submittedName>
</protein>
<dbReference type="HOGENOM" id="CLU_2248460_0_0_5"/>
<feature type="transmembrane region" description="Helical" evidence="1">
    <location>
        <begin position="58"/>
        <end position="80"/>
    </location>
</feature>
<dbReference type="AlphaFoldDB" id="D7A0T5"/>
<feature type="transmembrane region" description="Helical" evidence="1">
    <location>
        <begin position="86"/>
        <end position="103"/>
    </location>
</feature>
<dbReference type="STRING" id="639283.Snov_0108"/>